<dbReference type="PROSITE" id="PS50887">
    <property type="entry name" value="GGDEF"/>
    <property type="match status" value="1"/>
</dbReference>
<dbReference type="CDD" id="cd01949">
    <property type="entry name" value="GGDEF"/>
    <property type="match status" value="1"/>
</dbReference>
<sequence length="790" mass="86287">MRAGEEGFVGGSPGMGGAAARMLLTLRAGGAVKRQRRLLSRRELTWVSVLVGLAVLAQVVHTFDLLFVPRPLWISNGMQVLLPVLALTICLVRRGESGEEVRRSLWTKLAAAFVFWTVAELLYLAELYVIPKTANLNWPDDVLWLLFALPILMVTSGAGSFRKGDARNWVSGLDHGQAFLFFFILLSSVFFAPHTLPFTTAYNVQNLTLVLSCVLRLSSAETMTELGFYGGLGVYLLVYAVCAGVGNALQARGMGPGSMVDIFWSLPITIFCVLAGMRLSGAERSVRRLRPWARSVARLMQGVSALGLAIVSVGAAAAVMGRHPVLGYMSLVGGFGLFALRTVVRELQSFKANDQLRDAVLRDHLTGLGNRALFREHVGSFVTKLVRPEMKVALMFVDLDRFKAVNDELGHGVGDRLLIETAGRLERASRKEDLVCRLGGDEFVVAMVIAGEAMARNRAEDLLDAIREPFAVDGRVLKMTASIGVVLGDATDDVESLLRKADGAMYSAKKLGKDQAQVFDVAFIERMNQNWMLEQELQRYLEEDAIQVAFQPIYSVTAKRIVGVEALARWSHAVRGNISPGVFIPIAEEAGLIGALGAQVMRRGCREVAAWNEAWGVSLFLSVNVSAKQFADAGLLAAIHSMAGECGLGAELIHLEITESVLLMDDVAVERTLMEARGYGMGISLDDFGTGYSSLSYLLNLPVDEIKIDRSFINDLHLDPRRVELVRAVLTLGQTLGKRVVAEGVEREDQLEILHGLGCEFVQGYLISRPLESEAMNDLLGMVGKARRDC</sequence>
<feature type="domain" description="EAL" evidence="2">
    <location>
        <begin position="530"/>
        <end position="784"/>
    </location>
</feature>
<gene>
    <name evidence="4" type="ordered locus">AciX9_0868</name>
</gene>
<dbReference type="NCBIfam" id="TIGR00254">
    <property type="entry name" value="GGDEF"/>
    <property type="match status" value="1"/>
</dbReference>
<dbReference type="InterPro" id="IPR029787">
    <property type="entry name" value="Nucleotide_cyclase"/>
</dbReference>
<dbReference type="Gene3D" id="3.30.70.270">
    <property type="match status" value="1"/>
</dbReference>
<dbReference type="InterPro" id="IPR043128">
    <property type="entry name" value="Rev_trsase/Diguanyl_cyclase"/>
</dbReference>
<dbReference type="eggNOG" id="COG5001">
    <property type="taxonomic scope" value="Bacteria"/>
</dbReference>
<dbReference type="PANTHER" id="PTHR44757">
    <property type="entry name" value="DIGUANYLATE CYCLASE DGCP"/>
    <property type="match status" value="1"/>
</dbReference>
<keyword evidence="1" id="KW-1133">Transmembrane helix</keyword>
<reference evidence="5" key="1">
    <citation type="submission" date="2011-01" db="EMBL/GenBank/DDBJ databases">
        <title>Complete sequence of chromosome of Acidobacterium sp. MP5ACTX9.</title>
        <authorList>
            <consortium name="US DOE Joint Genome Institute"/>
            <person name="Lucas S."/>
            <person name="Copeland A."/>
            <person name="Lapidus A."/>
            <person name="Cheng J.-F."/>
            <person name="Goodwin L."/>
            <person name="Pitluck S."/>
            <person name="Teshima H."/>
            <person name="Detter J.C."/>
            <person name="Han C."/>
            <person name="Tapia R."/>
            <person name="Land M."/>
            <person name="Hauser L."/>
            <person name="Kyrpides N."/>
            <person name="Ivanova N."/>
            <person name="Ovchinnikova G."/>
            <person name="Pagani I."/>
            <person name="Rawat S.R."/>
            <person name="Mannisto M."/>
            <person name="Haggblom M.M."/>
            <person name="Woyke T."/>
        </authorList>
    </citation>
    <scope>NUCLEOTIDE SEQUENCE [LARGE SCALE GENOMIC DNA]</scope>
    <source>
        <strain evidence="5">MP5ACTX9</strain>
    </source>
</reference>
<dbReference type="EMBL" id="CP002480">
    <property type="protein sequence ID" value="ADW67936.1"/>
    <property type="molecule type" value="Genomic_DNA"/>
</dbReference>
<feature type="transmembrane region" description="Helical" evidence="1">
    <location>
        <begin position="299"/>
        <end position="319"/>
    </location>
</feature>
<dbReference type="Gene3D" id="3.20.20.450">
    <property type="entry name" value="EAL domain"/>
    <property type="match status" value="1"/>
</dbReference>
<dbReference type="SMART" id="SM00052">
    <property type="entry name" value="EAL"/>
    <property type="match status" value="1"/>
</dbReference>
<evidence type="ECO:0000259" key="3">
    <source>
        <dbReference type="PROSITE" id="PS50887"/>
    </source>
</evidence>
<dbReference type="SUPFAM" id="SSF141868">
    <property type="entry name" value="EAL domain-like"/>
    <property type="match status" value="1"/>
</dbReference>
<dbReference type="HOGENOM" id="CLU_000445_129_3_0"/>
<dbReference type="PaxDb" id="1198114-AciX9_0868"/>
<feature type="transmembrane region" description="Helical" evidence="1">
    <location>
        <begin position="44"/>
        <end position="67"/>
    </location>
</feature>
<dbReference type="SUPFAM" id="SSF55073">
    <property type="entry name" value="Nucleotide cyclase"/>
    <property type="match status" value="1"/>
</dbReference>
<dbReference type="PANTHER" id="PTHR44757:SF2">
    <property type="entry name" value="BIOFILM ARCHITECTURE MAINTENANCE PROTEIN MBAA"/>
    <property type="match status" value="1"/>
</dbReference>
<dbReference type="Proteomes" id="UP000000343">
    <property type="component" value="Chromosome"/>
</dbReference>
<feature type="transmembrane region" description="Helical" evidence="1">
    <location>
        <begin position="229"/>
        <end position="250"/>
    </location>
</feature>
<keyword evidence="5" id="KW-1185">Reference proteome</keyword>
<feature type="transmembrane region" description="Helical" evidence="1">
    <location>
        <begin position="173"/>
        <end position="192"/>
    </location>
</feature>
<proteinExistence type="predicted"/>
<keyword evidence="1" id="KW-0472">Membrane</keyword>
<dbReference type="InterPro" id="IPR000160">
    <property type="entry name" value="GGDEF_dom"/>
</dbReference>
<dbReference type="Pfam" id="PF00990">
    <property type="entry name" value="GGDEF"/>
    <property type="match status" value="1"/>
</dbReference>
<dbReference type="InterPro" id="IPR001633">
    <property type="entry name" value="EAL_dom"/>
</dbReference>
<evidence type="ECO:0000256" key="1">
    <source>
        <dbReference type="SAM" id="Phobius"/>
    </source>
</evidence>
<dbReference type="PROSITE" id="PS50883">
    <property type="entry name" value="EAL"/>
    <property type="match status" value="1"/>
</dbReference>
<feature type="transmembrane region" description="Helical" evidence="1">
    <location>
        <begin position="262"/>
        <end position="279"/>
    </location>
</feature>
<dbReference type="InterPro" id="IPR035919">
    <property type="entry name" value="EAL_sf"/>
</dbReference>
<dbReference type="AlphaFoldDB" id="E8X170"/>
<organism evidence="5">
    <name type="scientific">Granulicella tundricola (strain ATCC BAA-1859 / DSM 23138 / MP5ACTX9)</name>
    <dbReference type="NCBI Taxonomy" id="1198114"/>
    <lineage>
        <taxon>Bacteria</taxon>
        <taxon>Pseudomonadati</taxon>
        <taxon>Acidobacteriota</taxon>
        <taxon>Terriglobia</taxon>
        <taxon>Terriglobales</taxon>
        <taxon>Acidobacteriaceae</taxon>
        <taxon>Granulicella</taxon>
    </lineage>
</organism>
<feature type="domain" description="GGDEF" evidence="3">
    <location>
        <begin position="390"/>
        <end position="521"/>
    </location>
</feature>
<keyword evidence="1" id="KW-0812">Transmembrane</keyword>
<feature type="transmembrane region" description="Helical" evidence="1">
    <location>
        <begin position="73"/>
        <end position="93"/>
    </location>
</feature>
<feature type="transmembrane region" description="Helical" evidence="1">
    <location>
        <begin position="142"/>
        <end position="161"/>
    </location>
</feature>
<dbReference type="Pfam" id="PF00563">
    <property type="entry name" value="EAL"/>
    <property type="match status" value="1"/>
</dbReference>
<feature type="transmembrane region" description="Helical" evidence="1">
    <location>
        <begin position="105"/>
        <end position="130"/>
    </location>
</feature>
<dbReference type="STRING" id="1198114.AciX9_0868"/>
<feature type="transmembrane region" description="Helical" evidence="1">
    <location>
        <begin position="325"/>
        <end position="344"/>
    </location>
</feature>
<dbReference type="SMART" id="SM00267">
    <property type="entry name" value="GGDEF"/>
    <property type="match status" value="1"/>
</dbReference>
<protein>
    <submittedName>
        <fullName evidence="4">Diguanylate cyclase/phosphodiesterase</fullName>
    </submittedName>
</protein>
<evidence type="ECO:0000313" key="5">
    <source>
        <dbReference type="Proteomes" id="UP000000343"/>
    </source>
</evidence>
<evidence type="ECO:0000313" key="4">
    <source>
        <dbReference type="EMBL" id="ADW67936.1"/>
    </source>
</evidence>
<accession>E8X170</accession>
<dbReference type="InterPro" id="IPR052155">
    <property type="entry name" value="Biofilm_reg_signaling"/>
</dbReference>
<dbReference type="KEGG" id="acm:AciX9_0868"/>
<evidence type="ECO:0000259" key="2">
    <source>
        <dbReference type="PROSITE" id="PS50883"/>
    </source>
</evidence>
<name>E8X170_GRATM</name>
<dbReference type="CDD" id="cd01948">
    <property type="entry name" value="EAL"/>
    <property type="match status" value="1"/>
</dbReference>